<feature type="compositionally biased region" description="Basic residues" evidence="1">
    <location>
        <begin position="282"/>
        <end position="303"/>
    </location>
</feature>
<organism evidence="3 4">
    <name type="scientific">Toxocara canis</name>
    <name type="common">Canine roundworm</name>
    <dbReference type="NCBI Taxonomy" id="6265"/>
    <lineage>
        <taxon>Eukaryota</taxon>
        <taxon>Metazoa</taxon>
        <taxon>Ecdysozoa</taxon>
        <taxon>Nematoda</taxon>
        <taxon>Chromadorea</taxon>
        <taxon>Rhabditida</taxon>
        <taxon>Spirurina</taxon>
        <taxon>Ascaridomorpha</taxon>
        <taxon>Ascaridoidea</taxon>
        <taxon>Toxocaridae</taxon>
        <taxon>Toxocara</taxon>
    </lineage>
</organism>
<feature type="compositionally biased region" description="Polar residues" evidence="1">
    <location>
        <begin position="17"/>
        <end position="36"/>
    </location>
</feature>
<name>A0A183UW26_TOXCA</name>
<protein>
    <submittedName>
        <fullName evidence="4">PDZ domain-containing protein</fullName>
    </submittedName>
</protein>
<keyword evidence="3" id="KW-1185">Reference proteome</keyword>
<reference evidence="4" key="1">
    <citation type="submission" date="2016-06" db="UniProtKB">
        <authorList>
            <consortium name="WormBaseParasite"/>
        </authorList>
    </citation>
    <scope>IDENTIFICATION</scope>
</reference>
<gene>
    <name evidence="2" type="ORF">TCNE_LOCUS12696</name>
</gene>
<dbReference type="Proteomes" id="UP000050794">
    <property type="component" value="Unassembled WGS sequence"/>
</dbReference>
<feature type="region of interest" description="Disordered" evidence="1">
    <location>
        <begin position="1"/>
        <end position="66"/>
    </location>
</feature>
<dbReference type="WBParaSite" id="TCNE_0001269601-mRNA-1">
    <property type="protein sequence ID" value="TCNE_0001269601-mRNA-1"/>
    <property type="gene ID" value="TCNE_0001269601"/>
</dbReference>
<evidence type="ECO:0000256" key="1">
    <source>
        <dbReference type="SAM" id="MobiDB-lite"/>
    </source>
</evidence>
<evidence type="ECO:0000313" key="4">
    <source>
        <dbReference type="WBParaSite" id="TCNE_0001269601-mRNA-1"/>
    </source>
</evidence>
<evidence type="ECO:0000313" key="3">
    <source>
        <dbReference type="Proteomes" id="UP000050794"/>
    </source>
</evidence>
<reference evidence="2 3" key="2">
    <citation type="submission" date="2018-11" db="EMBL/GenBank/DDBJ databases">
        <authorList>
            <consortium name="Pathogen Informatics"/>
        </authorList>
    </citation>
    <scope>NUCLEOTIDE SEQUENCE [LARGE SCALE GENOMIC DNA]</scope>
</reference>
<accession>A0A183UW26</accession>
<feature type="compositionally biased region" description="Polar residues" evidence="1">
    <location>
        <begin position="52"/>
        <end position="66"/>
    </location>
</feature>
<proteinExistence type="predicted"/>
<dbReference type="AlphaFoldDB" id="A0A183UW26"/>
<evidence type="ECO:0000313" key="2">
    <source>
        <dbReference type="EMBL" id="VDM44017.1"/>
    </source>
</evidence>
<dbReference type="SUPFAM" id="SSF50156">
    <property type="entry name" value="PDZ domain-like"/>
    <property type="match status" value="1"/>
</dbReference>
<dbReference type="EMBL" id="UYWY01021384">
    <property type="protein sequence ID" value="VDM44017.1"/>
    <property type="molecule type" value="Genomic_DNA"/>
</dbReference>
<dbReference type="Gene3D" id="2.30.42.10">
    <property type="match status" value="1"/>
</dbReference>
<dbReference type="InterPro" id="IPR036034">
    <property type="entry name" value="PDZ_sf"/>
</dbReference>
<sequence length="303" mass="33263">MSGEKRQCAEGVDITQDRYTMSTESSSTQRHGSHPQSSIRSAEARRRISKLPSVNRTASSTAVSTAKVDSNPRTVCVDVVGLTVSQESSKHDSRYGTSIDLPEELLEDKTVTIICPGGVAPRLRISRNLQVLRVHESSLAANRLDPGDVVRKVNGKTVESRKEFYQLMSDIAKDPDCQAVYVSSTEPNSISSWTYVRGDAILSVEGIPVTAVRDTSQKIISALKSTVAIATKSTEIGIACEAVNPQWLQSVPERCTGDEYEKVTEWVANRRVAKPSPTDSRSKRKRAKGKGVSKKSFRTRRQP</sequence>
<feature type="region of interest" description="Disordered" evidence="1">
    <location>
        <begin position="270"/>
        <end position="303"/>
    </location>
</feature>